<gene>
    <name evidence="2" type="ORF">NDI79_09410</name>
</gene>
<evidence type="ECO:0000256" key="1">
    <source>
        <dbReference type="SAM" id="Phobius"/>
    </source>
</evidence>
<feature type="transmembrane region" description="Helical" evidence="1">
    <location>
        <begin position="86"/>
        <end position="106"/>
    </location>
</feature>
<organism evidence="2 3">
    <name type="scientific">Halogeometricum luteum</name>
    <dbReference type="NCBI Taxonomy" id="2950537"/>
    <lineage>
        <taxon>Archaea</taxon>
        <taxon>Methanobacteriati</taxon>
        <taxon>Methanobacteriota</taxon>
        <taxon>Stenosarchaea group</taxon>
        <taxon>Halobacteria</taxon>
        <taxon>Halobacteriales</taxon>
        <taxon>Haloferacaceae</taxon>
        <taxon>Halogeometricum</taxon>
    </lineage>
</organism>
<dbReference type="Proteomes" id="UP001254813">
    <property type="component" value="Unassembled WGS sequence"/>
</dbReference>
<dbReference type="RefSeq" id="WP_310928222.1">
    <property type="nucleotide sequence ID" value="NZ_JAMQOQ010000002.1"/>
</dbReference>
<protein>
    <recommendedName>
        <fullName evidence="4">Integral membrane protein</fullName>
    </recommendedName>
</protein>
<keyword evidence="1" id="KW-1133">Transmembrane helix</keyword>
<comment type="caution">
    <text evidence="2">The sequence shown here is derived from an EMBL/GenBank/DDBJ whole genome shotgun (WGS) entry which is preliminary data.</text>
</comment>
<keyword evidence="1" id="KW-0812">Transmembrane</keyword>
<name>A0ABU2G0R7_9EURY</name>
<feature type="transmembrane region" description="Helical" evidence="1">
    <location>
        <begin position="61"/>
        <end position="80"/>
    </location>
</feature>
<keyword evidence="1" id="KW-0472">Membrane</keyword>
<evidence type="ECO:0000313" key="2">
    <source>
        <dbReference type="EMBL" id="MDS0294387.1"/>
    </source>
</evidence>
<accession>A0ABU2G0R7</accession>
<proteinExistence type="predicted"/>
<reference evidence="2 3" key="1">
    <citation type="submission" date="2022-06" db="EMBL/GenBank/DDBJ databases">
        <title>Halogeometricum sp. a new haloarchaeum isolate from saline soil.</title>
        <authorList>
            <person name="Strakova D."/>
            <person name="Galisteo C."/>
            <person name="Sanchez-Porro C."/>
            <person name="Ventosa A."/>
        </authorList>
    </citation>
    <scope>NUCLEOTIDE SEQUENCE [LARGE SCALE GENOMIC DNA]</scope>
    <source>
        <strain evidence="3">S3BR25-2</strain>
    </source>
</reference>
<sequence length="115" mass="11325">MSDSLPAPVGVLVRALVVACFVGGGALALLDGRLVLAGLAYLAGYTALAGAALVRGQRRRGAGLSLSGLGWMALAVGVALGSELLLLAAGVGLLAVGTGLLVFPWVGGRRETTAD</sequence>
<keyword evidence="3" id="KW-1185">Reference proteome</keyword>
<dbReference type="EMBL" id="JAMQOQ010000002">
    <property type="protein sequence ID" value="MDS0294387.1"/>
    <property type="molecule type" value="Genomic_DNA"/>
</dbReference>
<feature type="transmembrane region" description="Helical" evidence="1">
    <location>
        <begin position="12"/>
        <end position="30"/>
    </location>
</feature>
<evidence type="ECO:0008006" key="4">
    <source>
        <dbReference type="Google" id="ProtNLM"/>
    </source>
</evidence>
<evidence type="ECO:0000313" key="3">
    <source>
        <dbReference type="Proteomes" id="UP001254813"/>
    </source>
</evidence>
<feature type="transmembrane region" description="Helical" evidence="1">
    <location>
        <begin position="36"/>
        <end position="54"/>
    </location>
</feature>